<keyword evidence="2" id="KW-1185">Reference proteome</keyword>
<evidence type="ECO:0000313" key="2">
    <source>
        <dbReference type="Proteomes" id="UP000678393"/>
    </source>
</evidence>
<dbReference type="AlphaFoldDB" id="A0A8S4A996"/>
<accession>A0A8S4A996</accession>
<sequence length="395" mass="45012">GGKSKHYDIPYHQWKSYVAAMTKKEEEKASHIQDILAELEEGSDTHNVMIKRLNERVVNIERNQIMAGFILESIMNSVEALDPSMPAPISQIRRVHTASRSSPYPGTYINRFPVLEKDVSWDVKFEAYDPSTYTKPVEEFPRDVQKWIDRDILKLRVQQEEQGLTELDDETGPVTGPLPDPIFNTVQMVQLSNEIEIAINRISYITVGDSALQYEIDSTGAPRNPMGRTGLRGRGNLWRWGPNHMIQAVISRWGNQLVDSSVQGSKTGSKNMEILVEKDSTDSSLITLPGCRVQSGMTPYSSICNYATKDILLETSGIAEQDYDQDDMVEFFSKFSTSDMRKKKKSMYTTLGYSAFLVYHGYADDASNTDNAWKETEIWNFHYKYKDAFDTYVKD</sequence>
<comment type="caution">
    <text evidence="1">The sequence shown here is derived from an EMBL/GenBank/DDBJ whole genome shotgun (WGS) entry which is preliminary data.</text>
</comment>
<name>A0A8S4A996_9EUPU</name>
<dbReference type="GO" id="GO:0047631">
    <property type="term" value="F:ADP-ribose diphosphatase activity"/>
    <property type="evidence" value="ECO:0007669"/>
    <property type="project" value="InterPro"/>
</dbReference>
<protein>
    <submittedName>
        <fullName evidence="1">Uncharacterized protein</fullName>
    </submittedName>
</protein>
<feature type="non-terminal residue" evidence="1">
    <location>
        <position position="1"/>
    </location>
</feature>
<dbReference type="PANTHER" id="PTHR13030:SF13">
    <property type="entry name" value="NUDIX HYDROLASE DOMAIN-CONTAINING PROTEIN"/>
    <property type="match status" value="1"/>
</dbReference>
<evidence type="ECO:0000313" key="1">
    <source>
        <dbReference type="EMBL" id="CAG5136880.1"/>
    </source>
</evidence>
<dbReference type="InterPro" id="IPR039989">
    <property type="entry name" value="NUDT9"/>
</dbReference>
<reference evidence="1" key="1">
    <citation type="submission" date="2021-04" db="EMBL/GenBank/DDBJ databases">
        <authorList>
            <consortium name="Molecular Ecology Group"/>
        </authorList>
    </citation>
    <scope>NUCLEOTIDE SEQUENCE</scope>
</reference>
<dbReference type="Gene3D" id="3.90.79.10">
    <property type="entry name" value="Nucleoside Triphosphate Pyrophosphohydrolase"/>
    <property type="match status" value="1"/>
</dbReference>
<dbReference type="Proteomes" id="UP000678393">
    <property type="component" value="Unassembled WGS sequence"/>
</dbReference>
<dbReference type="PANTHER" id="PTHR13030">
    <property type="entry name" value="NUDIX HYDROLASE"/>
    <property type="match status" value="1"/>
</dbReference>
<feature type="non-terminal residue" evidence="1">
    <location>
        <position position="395"/>
    </location>
</feature>
<dbReference type="InterPro" id="IPR015797">
    <property type="entry name" value="NUDIX_hydrolase-like_dom_sf"/>
</dbReference>
<proteinExistence type="predicted"/>
<dbReference type="EMBL" id="CAJHNH020008583">
    <property type="protein sequence ID" value="CAG5136880.1"/>
    <property type="molecule type" value="Genomic_DNA"/>
</dbReference>
<dbReference type="OrthoDB" id="301415at2759"/>
<dbReference type="Pfam" id="PF25969">
    <property type="entry name" value="NUDT9_N"/>
    <property type="match status" value="1"/>
</dbReference>
<organism evidence="1 2">
    <name type="scientific">Candidula unifasciata</name>
    <dbReference type="NCBI Taxonomy" id="100452"/>
    <lineage>
        <taxon>Eukaryota</taxon>
        <taxon>Metazoa</taxon>
        <taxon>Spiralia</taxon>
        <taxon>Lophotrochozoa</taxon>
        <taxon>Mollusca</taxon>
        <taxon>Gastropoda</taxon>
        <taxon>Heterobranchia</taxon>
        <taxon>Euthyneura</taxon>
        <taxon>Panpulmonata</taxon>
        <taxon>Eupulmonata</taxon>
        <taxon>Stylommatophora</taxon>
        <taxon>Helicina</taxon>
        <taxon>Helicoidea</taxon>
        <taxon>Geomitridae</taxon>
        <taxon>Candidula</taxon>
    </lineage>
</organism>
<gene>
    <name evidence="1" type="ORF">CUNI_LOCUS22438</name>
</gene>
<dbReference type="SUPFAM" id="SSF55811">
    <property type="entry name" value="Nudix"/>
    <property type="match status" value="1"/>
</dbReference>